<dbReference type="AlphaFoldDB" id="A0AAN8IYF6"/>
<evidence type="ECO:0000313" key="2">
    <source>
        <dbReference type="Proteomes" id="UP001347796"/>
    </source>
</evidence>
<name>A0AAN8IYF6_PATCE</name>
<dbReference type="Proteomes" id="UP001347796">
    <property type="component" value="Unassembled WGS sequence"/>
</dbReference>
<evidence type="ECO:0000313" key="1">
    <source>
        <dbReference type="EMBL" id="KAK6168032.1"/>
    </source>
</evidence>
<gene>
    <name evidence="1" type="ORF">SNE40_021938</name>
</gene>
<keyword evidence="2" id="KW-1185">Reference proteome</keyword>
<sequence length="435" mass="50293">MPSGNFLEVSLYLDVPQTATGSGQTTCKSAFEKMMKAASAASFSMKKYPQMHYAPRPGKTCLDIESDTSMAGSTSTGCDQSQSKKHRRMDWVLFDDFVELLNKQEAYFSSDVSLEIGTKFVRTLSKIIFQLLPHFGKFAHERISLPDLFIKAFLPDPNDLESQRYNRPNLHRHSLQQLDRDDLISMKSKLYDCLSYGFLELERFSKIKLAVKSLAEAVSKYLIYLEKCNQRMKEAHAWESPSGKSQVKAYSACFVRPLATTAKYSELEDALKQKDYYEYVCVNSFALSNKVDRYQFMHGISLPFPYEFMWCTYGQEKLWFIWKIPQDSKKYDPQKSKDTANEIENTHMTQYHSRFMKNDFVSRYTLLLHARVQKTFSNSAMLHEMYQELTGDCMSASQRVSKAVRTRLRFLLDSEDPDLAVDLRQFNSAPPPNKI</sequence>
<accession>A0AAN8IYF6</accession>
<reference evidence="1 2" key="1">
    <citation type="submission" date="2024-01" db="EMBL/GenBank/DDBJ databases">
        <title>The genome of the rayed Mediterranean limpet Patella caerulea (Linnaeus, 1758).</title>
        <authorList>
            <person name="Anh-Thu Weber A."/>
            <person name="Halstead-Nussloch G."/>
        </authorList>
    </citation>
    <scope>NUCLEOTIDE SEQUENCE [LARGE SCALE GENOMIC DNA]</scope>
    <source>
        <strain evidence="1">AATW-2023a</strain>
        <tissue evidence="1">Whole specimen</tissue>
    </source>
</reference>
<proteinExistence type="predicted"/>
<protein>
    <submittedName>
        <fullName evidence="1">Uncharacterized protein</fullName>
    </submittedName>
</protein>
<dbReference type="EMBL" id="JAZGQO010000018">
    <property type="protein sequence ID" value="KAK6168032.1"/>
    <property type="molecule type" value="Genomic_DNA"/>
</dbReference>
<comment type="caution">
    <text evidence="1">The sequence shown here is derived from an EMBL/GenBank/DDBJ whole genome shotgun (WGS) entry which is preliminary data.</text>
</comment>
<organism evidence="1 2">
    <name type="scientific">Patella caerulea</name>
    <name type="common">Rayed Mediterranean limpet</name>
    <dbReference type="NCBI Taxonomy" id="87958"/>
    <lineage>
        <taxon>Eukaryota</taxon>
        <taxon>Metazoa</taxon>
        <taxon>Spiralia</taxon>
        <taxon>Lophotrochozoa</taxon>
        <taxon>Mollusca</taxon>
        <taxon>Gastropoda</taxon>
        <taxon>Patellogastropoda</taxon>
        <taxon>Patelloidea</taxon>
        <taxon>Patellidae</taxon>
        <taxon>Patella</taxon>
    </lineage>
</organism>